<protein>
    <submittedName>
        <fullName evidence="2">Uncharacterized protein</fullName>
    </submittedName>
</protein>
<feature type="transmembrane region" description="Helical" evidence="1">
    <location>
        <begin position="65"/>
        <end position="83"/>
    </location>
</feature>
<dbReference type="Proteomes" id="UP000193077">
    <property type="component" value="Unassembled WGS sequence"/>
</dbReference>
<dbReference type="EMBL" id="FWFO01000004">
    <property type="protein sequence ID" value="SLN67328.1"/>
    <property type="molecule type" value="Genomic_DNA"/>
</dbReference>
<gene>
    <name evidence="2" type="ORF">TRL7639_03873</name>
</gene>
<keyword evidence="1" id="KW-1133">Transmembrane helix</keyword>
<proteinExistence type="predicted"/>
<feature type="transmembrane region" description="Helical" evidence="1">
    <location>
        <begin position="5"/>
        <end position="23"/>
    </location>
</feature>
<reference evidence="2 3" key="1">
    <citation type="submission" date="2017-03" db="EMBL/GenBank/DDBJ databases">
        <authorList>
            <person name="Afonso C.L."/>
            <person name="Miller P.J."/>
            <person name="Scott M.A."/>
            <person name="Spackman E."/>
            <person name="Goraichik I."/>
            <person name="Dimitrov K.M."/>
            <person name="Suarez D.L."/>
            <person name="Swayne D.E."/>
        </authorList>
    </citation>
    <scope>NUCLEOTIDE SEQUENCE [LARGE SCALE GENOMIC DNA]</scope>
    <source>
        <strain evidence="2 3">CECT 7639</strain>
    </source>
</reference>
<evidence type="ECO:0000313" key="3">
    <source>
        <dbReference type="Proteomes" id="UP000193077"/>
    </source>
</evidence>
<keyword evidence="1" id="KW-0472">Membrane</keyword>
<accession>A0A1Y5TM81</accession>
<evidence type="ECO:0000256" key="1">
    <source>
        <dbReference type="SAM" id="Phobius"/>
    </source>
</evidence>
<feature type="transmembrane region" description="Helical" evidence="1">
    <location>
        <begin position="35"/>
        <end position="58"/>
    </location>
</feature>
<evidence type="ECO:0000313" key="2">
    <source>
        <dbReference type="EMBL" id="SLN67328.1"/>
    </source>
</evidence>
<organism evidence="2 3">
    <name type="scientific">Falsiruegeria litorea R37</name>
    <dbReference type="NCBI Taxonomy" id="1200284"/>
    <lineage>
        <taxon>Bacteria</taxon>
        <taxon>Pseudomonadati</taxon>
        <taxon>Pseudomonadota</taxon>
        <taxon>Alphaproteobacteria</taxon>
        <taxon>Rhodobacterales</taxon>
        <taxon>Roseobacteraceae</taxon>
        <taxon>Falsiruegeria</taxon>
    </lineage>
</organism>
<sequence length="84" mass="9092">MRFAIYMIAGGQFIFLCLAWVNIAMTPSDAAGQGMAYGFLMVGFLALAIVIIPAVLLARSEKWQGVGLFLAALPFLVLIWINAI</sequence>
<keyword evidence="1" id="KW-0812">Transmembrane</keyword>
<name>A0A1Y5TM81_9RHOB</name>
<keyword evidence="3" id="KW-1185">Reference proteome</keyword>
<dbReference type="AlphaFoldDB" id="A0A1Y5TM81"/>